<evidence type="ECO:0000313" key="1">
    <source>
        <dbReference type="EMBL" id="CAG8742978.1"/>
    </source>
</evidence>
<proteinExistence type="predicted"/>
<comment type="caution">
    <text evidence="1">The sequence shown here is derived from an EMBL/GenBank/DDBJ whole genome shotgun (WGS) entry which is preliminary data.</text>
</comment>
<feature type="non-terminal residue" evidence="1">
    <location>
        <position position="1"/>
    </location>
</feature>
<keyword evidence="2" id="KW-1185">Reference proteome</keyword>
<evidence type="ECO:0000313" key="2">
    <source>
        <dbReference type="Proteomes" id="UP000789759"/>
    </source>
</evidence>
<sequence length="74" mass="8746">KIWIIIISGDQLPVTLITISMTTASQIIFIRHFKDNLAYSELKFWDLVGDYVLPHKHTKFKAIFDDRQPNWEDI</sequence>
<name>A0A9N9INB9_9GLOM</name>
<dbReference type="Proteomes" id="UP000789759">
    <property type="component" value="Unassembled WGS sequence"/>
</dbReference>
<reference evidence="1" key="1">
    <citation type="submission" date="2021-06" db="EMBL/GenBank/DDBJ databases">
        <authorList>
            <person name="Kallberg Y."/>
            <person name="Tangrot J."/>
            <person name="Rosling A."/>
        </authorList>
    </citation>
    <scope>NUCLEOTIDE SEQUENCE</scope>
    <source>
        <strain evidence="1">FL966</strain>
    </source>
</reference>
<protein>
    <submittedName>
        <fullName evidence="1">24438_t:CDS:1</fullName>
    </submittedName>
</protein>
<gene>
    <name evidence="1" type="ORF">CPELLU_LOCUS14191</name>
</gene>
<dbReference type="AlphaFoldDB" id="A0A9N9INB9"/>
<organism evidence="1 2">
    <name type="scientific">Cetraspora pellucida</name>
    <dbReference type="NCBI Taxonomy" id="1433469"/>
    <lineage>
        <taxon>Eukaryota</taxon>
        <taxon>Fungi</taxon>
        <taxon>Fungi incertae sedis</taxon>
        <taxon>Mucoromycota</taxon>
        <taxon>Glomeromycotina</taxon>
        <taxon>Glomeromycetes</taxon>
        <taxon>Diversisporales</taxon>
        <taxon>Gigasporaceae</taxon>
        <taxon>Cetraspora</taxon>
    </lineage>
</organism>
<dbReference type="EMBL" id="CAJVQA010016425">
    <property type="protein sequence ID" value="CAG8742978.1"/>
    <property type="molecule type" value="Genomic_DNA"/>
</dbReference>
<accession>A0A9N9INB9</accession>